<accession>A0A0D3FUT5</accession>
<dbReference type="AlphaFoldDB" id="A0A0D3FUT5"/>
<dbReference type="PaxDb" id="65489-OBART04G09420.1"/>
<protein>
    <submittedName>
        <fullName evidence="1">Uncharacterized protein</fullName>
    </submittedName>
</protein>
<dbReference type="EnsemblPlants" id="OBART04G09420.1">
    <property type="protein sequence ID" value="OBART04G09420.1"/>
    <property type="gene ID" value="OBART04G09420"/>
</dbReference>
<name>A0A0D3FUT5_9ORYZ</name>
<sequence>MATSPDMSQTTQSLCLQIGSGFRRLLRSSRGLFSSSREIGQGRRGQVDRGLLVAPALAPGSNSGAAPVIGVHDDLRSLINRNGSIATFCDGEVTGCCSSAATESGHYIHVRY</sequence>
<evidence type="ECO:0000313" key="1">
    <source>
        <dbReference type="EnsemblPlants" id="OBART04G09420.1"/>
    </source>
</evidence>
<dbReference type="Gramene" id="OBART04G09420.1">
    <property type="protein sequence ID" value="OBART04G09420.1"/>
    <property type="gene ID" value="OBART04G09420"/>
</dbReference>
<dbReference type="Proteomes" id="UP000026960">
    <property type="component" value="Chromosome 4"/>
</dbReference>
<evidence type="ECO:0000313" key="2">
    <source>
        <dbReference type="Proteomes" id="UP000026960"/>
    </source>
</evidence>
<organism evidence="1">
    <name type="scientific">Oryza barthii</name>
    <dbReference type="NCBI Taxonomy" id="65489"/>
    <lineage>
        <taxon>Eukaryota</taxon>
        <taxon>Viridiplantae</taxon>
        <taxon>Streptophyta</taxon>
        <taxon>Embryophyta</taxon>
        <taxon>Tracheophyta</taxon>
        <taxon>Spermatophyta</taxon>
        <taxon>Magnoliopsida</taxon>
        <taxon>Liliopsida</taxon>
        <taxon>Poales</taxon>
        <taxon>Poaceae</taxon>
        <taxon>BOP clade</taxon>
        <taxon>Oryzoideae</taxon>
        <taxon>Oryzeae</taxon>
        <taxon>Oryzinae</taxon>
        <taxon>Oryza</taxon>
    </lineage>
</organism>
<dbReference type="HOGENOM" id="CLU_2149696_0_0_1"/>
<reference evidence="1" key="2">
    <citation type="submission" date="2015-03" db="UniProtKB">
        <authorList>
            <consortium name="EnsemblPlants"/>
        </authorList>
    </citation>
    <scope>IDENTIFICATION</scope>
</reference>
<reference evidence="1" key="1">
    <citation type="journal article" date="2009" name="Rice">
        <title>De Novo Next Generation Sequencing of Plant Genomes.</title>
        <authorList>
            <person name="Rounsley S."/>
            <person name="Marri P.R."/>
            <person name="Yu Y."/>
            <person name="He R."/>
            <person name="Sisneros N."/>
            <person name="Goicoechea J.L."/>
            <person name="Lee S.J."/>
            <person name="Angelova A."/>
            <person name="Kudrna D."/>
            <person name="Luo M."/>
            <person name="Affourtit J."/>
            <person name="Desany B."/>
            <person name="Knight J."/>
            <person name="Niazi F."/>
            <person name="Egholm M."/>
            <person name="Wing R.A."/>
        </authorList>
    </citation>
    <scope>NUCLEOTIDE SEQUENCE [LARGE SCALE GENOMIC DNA]</scope>
    <source>
        <strain evidence="1">cv. IRGC 105608</strain>
    </source>
</reference>
<keyword evidence="2" id="KW-1185">Reference proteome</keyword>
<proteinExistence type="predicted"/>